<sequence length="86" mass="9387">YMRNITITTAKSATYLENVGFERFHRGERHADIAGGSGLGLSIARTFVEANGGSIEPLSEGPGKGTKMRIWLPLAPVRRIREGDDD</sequence>
<proteinExistence type="predicted"/>
<dbReference type="GO" id="GO:0005524">
    <property type="term" value="F:ATP binding"/>
    <property type="evidence" value="ECO:0007669"/>
    <property type="project" value="UniProtKB-KW"/>
</dbReference>
<reference evidence="8" key="1">
    <citation type="journal article" date="2019" name="Int. J. Syst. Evol. Microbiol.">
        <title>The Global Catalogue of Microorganisms (GCM) 10K type strain sequencing project: providing services to taxonomists for standard genome sequencing and annotation.</title>
        <authorList>
            <consortium name="The Broad Institute Genomics Platform"/>
            <consortium name="The Broad Institute Genome Sequencing Center for Infectious Disease"/>
            <person name="Wu L."/>
            <person name="Ma J."/>
        </authorList>
    </citation>
    <scope>NUCLEOTIDE SEQUENCE [LARGE SCALE GENOMIC DNA]</scope>
    <source>
        <strain evidence="8">CGMCC 1.16326</strain>
    </source>
</reference>
<evidence type="ECO:0000256" key="1">
    <source>
        <dbReference type="ARBA" id="ARBA00000085"/>
    </source>
</evidence>
<dbReference type="Gene3D" id="3.30.565.10">
    <property type="entry name" value="Histidine kinase-like ATPase, C-terminal domain"/>
    <property type="match status" value="1"/>
</dbReference>
<dbReference type="InterPro" id="IPR004358">
    <property type="entry name" value="Sig_transdc_His_kin-like_C"/>
</dbReference>
<gene>
    <name evidence="7" type="ORF">ACFPPC_00645</name>
</gene>
<keyword evidence="4" id="KW-0418">Kinase</keyword>
<keyword evidence="8" id="KW-1185">Reference proteome</keyword>
<dbReference type="Proteomes" id="UP001596104">
    <property type="component" value="Unassembled WGS sequence"/>
</dbReference>
<dbReference type="PANTHER" id="PTHR43711">
    <property type="entry name" value="TWO-COMPONENT HISTIDINE KINASE"/>
    <property type="match status" value="1"/>
</dbReference>
<dbReference type="SUPFAM" id="SSF55874">
    <property type="entry name" value="ATPase domain of HSP90 chaperone/DNA topoisomerase II/histidine kinase"/>
    <property type="match status" value="1"/>
</dbReference>
<dbReference type="EC" id="2.7.13.3" evidence="2"/>
<feature type="non-terminal residue" evidence="7">
    <location>
        <position position="1"/>
    </location>
</feature>
<organism evidence="7 8">
    <name type="scientific">Bosea vestrisii</name>
    <dbReference type="NCBI Taxonomy" id="151416"/>
    <lineage>
        <taxon>Bacteria</taxon>
        <taxon>Pseudomonadati</taxon>
        <taxon>Pseudomonadota</taxon>
        <taxon>Alphaproteobacteria</taxon>
        <taxon>Hyphomicrobiales</taxon>
        <taxon>Boseaceae</taxon>
        <taxon>Bosea</taxon>
    </lineage>
</organism>
<name>A0ABW0H1W2_9HYPH</name>
<evidence type="ECO:0000313" key="8">
    <source>
        <dbReference type="Proteomes" id="UP001596104"/>
    </source>
</evidence>
<dbReference type="InterPro" id="IPR036890">
    <property type="entry name" value="HATPase_C_sf"/>
</dbReference>
<keyword evidence="7" id="KW-0547">Nucleotide-binding</keyword>
<feature type="domain" description="Histidine kinase/HSP90-like ATPase" evidence="6">
    <location>
        <begin position="21"/>
        <end position="75"/>
    </location>
</feature>
<dbReference type="EMBL" id="JBHSLV010000001">
    <property type="protein sequence ID" value="MFC5391146.1"/>
    <property type="molecule type" value="Genomic_DNA"/>
</dbReference>
<comment type="caution">
    <text evidence="7">The sequence shown here is derived from an EMBL/GenBank/DDBJ whole genome shotgun (WGS) entry which is preliminary data.</text>
</comment>
<keyword evidence="3" id="KW-0808">Transferase</keyword>
<comment type="catalytic activity">
    <reaction evidence="1">
        <text>ATP + protein L-histidine = ADP + protein N-phospho-L-histidine.</text>
        <dbReference type="EC" id="2.7.13.3"/>
    </reaction>
</comment>
<protein>
    <recommendedName>
        <fullName evidence="2">histidine kinase</fullName>
        <ecNumber evidence="2">2.7.13.3</ecNumber>
    </recommendedName>
</protein>
<evidence type="ECO:0000256" key="3">
    <source>
        <dbReference type="ARBA" id="ARBA00022679"/>
    </source>
</evidence>
<dbReference type="InterPro" id="IPR050736">
    <property type="entry name" value="Sensor_HK_Regulatory"/>
</dbReference>
<dbReference type="PANTHER" id="PTHR43711:SF28">
    <property type="entry name" value="SENSOR HISTIDINE KINASE YXDK"/>
    <property type="match status" value="1"/>
</dbReference>
<keyword evidence="7" id="KW-0067">ATP-binding</keyword>
<evidence type="ECO:0000256" key="5">
    <source>
        <dbReference type="ARBA" id="ARBA00023012"/>
    </source>
</evidence>
<evidence type="ECO:0000313" key="7">
    <source>
        <dbReference type="EMBL" id="MFC5391146.1"/>
    </source>
</evidence>
<evidence type="ECO:0000259" key="6">
    <source>
        <dbReference type="Pfam" id="PF02518"/>
    </source>
</evidence>
<dbReference type="InterPro" id="IPR003594">
    <property type="entry name" value="HATPase_dom"/>
</dbReference>
<dbReference type="RefSeq" id="WP_377005851.1">
    <property type="nucleotide sequence ID" value="NZ_JBHSLV010000001.1"/>
</dbReference>
<evidence type="ECO:0000256" key="2">
    <source>
        <dbReference type="ARBA" id="ARBA00012438"/>
    </source>
</evidence>
<evidence type="ECO:0000256" key="4">
    <source>
        <dbReference type="ARBA" id="ARBA00022777"/>
    </source>
</evidence>
<dbReference type="PRINTS" id="PR00344">
    <property type="entry name" value="BCTRLSENSOR"/>
</dbReference>
<accession>A0ABW0H1W2</accession>
<dbReference type="Pfam" id="PF02518">
    <property type="entry name" value="HATPase_c"/>
    <property type="match status" value="1"/>
</dbReference>
<keyword evidence="5" id="KW-0902">Two-component regulatory system</keyword>